<dbReference type="EMBL" id="OX451739">
    <property type="protein sequence ID" value="CAI8610618.1"/>
    <property type="molecule type" value="Genomic_DNA"/>
</dbReference>
<dbReference type="Proteomes" id="UP001157006">
    <property type="component" value="Chromosome 4"/>
</dbReference>
<accession>A0AAV1AMW0</accession>
<evidence type="ECO:0000313" key="2">
    <source>
        <dbReference type="Proteomes" id="UP001157006"/>
    </source>
</evidence>
<evidence type="ECO:0000313" key="1">
    <source>
        <dbReference type="EMBL" id="CAI8610618.1"/>
    </source>
</evidence>
<keyword evidence="2" id="KW-1185">Reference proteome</keyword>
<sequence>MKMMNHDDNECRSNVDQNCDVVVVPVAETMRIWNYSEGGRWKHDEEVVMKLFCDIIGGHSETNKDEEVERKLKMKQREPASGKICGPGFDVFGWFHDAVWFWTVWCLCLEELSNLQKEVDNMSDLKKEMDVHGAPYELFVMVVDLMDSLEENMKTINDMGSSLVDVSSRISRTEVALKEETERPTTMICLN</sequence>
<protein>
    <submittedName>
        <fullName evidence="1">Uncharacterized protein</fullName>
    </submittedName>
</protein>
<name>A0AAV1AMW0_VICFA</name>
<organism evidence="1 2">
    <name type="scientific">Vicia faba</name>
    <name type="common">Broad bean</name>
    <name type="synonym">Faba vulgaris</name>
    <dbReference type="NCBI Taxonomy" id="3906"/>
    <lineage>
        <taxon>Eukaryota</taxon>
        <taxon>Viridiplantae</taxon>
        <taxon>Streptophyta</taxon>
        <taxon>Embryophyta</taxon>
        <taxon>Tracheophyta</taxon>
        <taxon>Spermatophyta</taxon>
        <taxon>Magnoliopsida</taxon>
        <taxon>eudicotyledons</taxon>
        <taxon>Gunneridae</taxon>
        <taxon>Pentapetalae</taxon>
        <taxon>rosids</taxon>
        <taxon>fabids</taxon>
        <taxon>Fabales</taxon>
        <taxon>Fabaceae</taxon>
        <taxon>Papilionoideae</taxon>
        <taxon>50 kb inversion clade</taxon>
        <taxon>NPAAA clade</taxon>
        <taxon>Hologalegina</taxon>
        <taxon>IRL clade</taxon>
        <taxon>Fabeae</taxon>
        <taxon>Vicia</taxon>
    </lineage>
</organism>
<reference evidence="1 2" key="1">
    <citation type="submission" date="2023-01" db="EMBL/GenBank/DDBJ databases">
        <authorList>
            <person name="Kreplak J."/>
        </authorList>
    </citation>
    <scope>NUCLEOTIDE SEQUENCE [LARGE SCALE GENOMIC DNA]</scope>
</reference>
<dbReference type="AlphaFoldDB" id="A0AAV1AMW0"/>
<gene>
    <name evidence="1" type="ORF">VFH_IV191040</name>
</gene>
<proteinExistence type="predicted"/>